<comment type="similarity">
    <text evidence="1 3">Belongs to the GST superfamily.</text>
</comment>
<dbReference type="KEGG" id="fbl:Fbal_2964"/>
<evidence type="ECO:0000256" key="3">
    <source>
        <dbReference type="RuleBase" id="RU003494"/>
    </source>
</evidence>
<evidence type="ECO:0000259" key="4">
    <source>
        <dbReference type="PROSITE" id="PS50404"/>
    </source>
</evidence>
<dbReference type="PROSITE" id="PS50405">
    <property type="entry name" value="GST_CTER"/>
    <property type="match status" value="1"/>
</dbReference>
<dbReference type="eggNOG" id="COG0625">
    <property type="taxonomic scope" value="Bacteria"/>
</dbReference>
<dbReference type="InterPro" id="IPR040079">
    <property type="entry name" value="Glutathione_S-Trfase"/>
</dbReference>
<dbReference type="SUPFAM" id="SSF47616">
    <property type="entry name" value="GST C-terminal domain-like"/>
    <property type="match status" value="1"/>
</dbReference>
<dbReference type="SUPFAM" id="SSF52833">
    <property type="entry name" value="Thioredoxin-like"/>
    <property type="match status" value="1"/>
</dbReference>
<dbReference type="PANTHER" id="PTHR44051">
    <property type="entry name" value="GLUTATHIONE S-TRANSFERASE-RELATED"/>
    <property type="match status" value="1"/>
</dbReference>
<dbReference type="Gene3D" id="1.20.1050.10">
    <property type="match status" value="1"/>
</dbReference>
<dbReference type="PANTHER" id="PTHR44051:SF21">
    <property type="entry name" value="GLUTATHIONE S-TRANSFERASE FAMILY PROTEIN"/>
    <property type="match status" value="1"/>
</dbReference>
<dbReference type="InterPro" id="IPR004045">
    <property type="entry name" value="Glutathione_S-Trfase_N"/>
</dbReference>
<dbReference type="STRING" id="550540.Fbal_2964"/>
<gene>
    <name evidence="6" type="ordered locus">Fbal_2964</name>
</gene>
<name>E1STD2_FERBD</name>
<dbReference type="RefSeq" id="WP_013346472.1">
    <property type="nucleotide sequence ID" value="NC_014541.1"/>
</dbReference>
<dbReference type="GO" id="GO:0016740">
    <property type="term" value="F:transferase activity"/>
    <property type="evidence" value="ECO:0007669"/>
    <property type="project" value="UniProtKB-KW"/>
</dbReference>
<keyword evidence="7" id="KW-1185">Reference proteome</keyword>
<reference evidence="6 7" key="1">
    <citation type="journal article" date="2010" name="Stand. Genomic Sci.">
        <title>Complete genome sequence of Ferrimonas balearica type strain (PAT).</title>
        <authorList>
            <person name="Nolan M."/>
            <person name="Sikorski J."/>
            <person name="Davenport K."/>
            <person name="Lucas S."/>
            <person name="Glavina Del Rio T."/>
            <person name="Tice H."/>
            <person name="Cheng J."/>
            <person name="Goodwin L."/>
            <person name="Pitluck S."/>
            <person name="Liolios K."/>
            <person name="Ivanova N."/>
            <person name="Mavromatis K."/>
            <person name="Ovchinnikova G."/>
            <person name="Pati A."/>
            <person name="Chen A."/>
            <person name="Palaniappan K."/>
            <person name="Land M."/>
            <person name="Hauser L."/>
            <person name="Chang Y."/>
            <person name="Jeffries C."/>
            <person name="Tapia R."/>
            <person name="Brettin T."/>
            <person name="Detter J."/>
            <person name="Han C."/>
            <person name="Yasawong M."/>
            <person name="Rohde M."/>
            <person name="Tindall B."/>
            <person name="Goker M."/>
            <person name="Woyke T."/>
            <person name="Bristow J."/>
            <person name="Eisen J."/>
            <person name="Markowitz V."/>
            <person name="Hugenholtz P."/>
            <person name="Kyrpides N."/>
            <person name="Klenk H."/>
            <person name="Lapidus A."/>
        </authorList>
    </citation>
    <scope>NUCLEOTIDE SEQUENCE [LARGE SCALE GENOMIC DNA]</scope>
    <source>
        <strain evidence="7">DSM 9799 / CCM 4581 / KCTC 23876 / PAT</strain>
    </source>
</reference>
<organism evidence="6 7">
    <name type="scientific">Ferrimonas balearica (strain DSM 9799 / CCM 4581 / KCTC 23876 / PAT)</name>
    <dbReference type="NCBI Taxonomy" id="550540"/>
    <lineage>
        <taxon>Bacteria</taxon>
        <taxon>Pseudomonadati</taxon>
        <taxon>Pseudomonadota</taxon>
        <taxon>Gammaproteobacteria</taxon>
        <taxon>Alteromonadales</taxon>
        <taxon>Ferrimonadaceae</taxon>
        <taxon>Ferrimonas</taxon>
    </lineage>
</organism>
<evidence type="ECO:0000313" key="7">
    <source>
        <dbReference type="Proteomes" id="UP000006683"/>
    </source>
</evidence>
<evidence type="ECO:0000256" key="2">
    <source>
        <dbReference type="ARBA" id="ARBA00022679"/>
    </source>
</evidence>
<sequence>MITLYGFPKSRSLRISWLLEELGLPWQYHLVNFTQREHRSPEYLAINPAGKIPALTNGDLTLTESGAIALYLAKRYGKGRFLPVAGSDEDALHDFWLCYILTELEQPLWTMGKHKFALPPSQRVEAVLATAQWEFAKALKEVEARIPEQGFLLGDEPTVADILLAHTLSWAAAFKQPLSPVADAFRARLTDRPARARALEKESAALPAD</sequence>
<feature type="domain" description="GST N-terminal" evidence="4">
    <location>
        <begin position="1"/>
        <end position="80"/>
    </location>
</feature>
<dbReference type="SFLD" id="SFLDS00019">
    <property type="entry name" value="Glutathione_Transferase_(cytos"/>
    <property type="match status" value="1"/>
</dbReference>
<dbReference type="Proteomes" id="UP000006683">
    <property type="component" value="Chromosome"/>
</dbReference>
<dbReference type="InterPro" id="IPR010987">
    <property type="entry name" value="Glutathione-S-Trfase_C-like"/>
</dbReference>
<evidence type="ECO:0000259" key="5">
    <source>
        <dbReference type="PROSITE" id="PS50405"/>
    </source>
</evidence>
<dbReference type="FunFam" id="3.40.30.10:FF:000039">
    <property type="entry name" value="Glutathione S-transferase domain"/>
    <property type="match status" value="1"/>
</dbReference>
<dbReference type="AlphaFoldDB" id="E1STD2"/>
<dbReference type="HOGENOM" id="CLU_011226_6_4_6"/>
<accession>E1STD2</accession>
<proteinExistence type="inferred from homology"/>
<dbReference type="CDD" id="cd03207">
    <property type="entry name" value="GST_C_8"/>
    <property type="match status" value="1"/>
</dbReference>
<dbReference type="InterPro" id="IPR004046">
    <property type="entry name" value="GST_C"/>
</dbReference>
<keyword evidence="2 6" id="KW-0808">Transferase</keyword>
<protein>
    <submittedName>
        <fullName evidence="6">Glutathione S-transferase domain protein</fullName>
    </submittedName>
</protein>
<dbReference type="Pfam" id="PF02798">
    <property type="entry name" value="GST_N"/>
    <property type="match status" value="1"/>
</dbReference>
<dbReference type="SFLD" id="SFLDG01150">
    <property type="entry name" value="Main.1:_Beta-like"/>
    <property type="match status" value="1"/>
</dbReference>
<dbReference type="GeneID" id="67183191"/>
<dbReference type="Pfam" id="PF00043">
    <property type="entry name" value="GST_C"/>
    <property type="match status" value="1"/>
</dbReference>
<dbReference type="CDD" id="cd03046">
    <property type="entry name" value="GST_N_GTT1_like"/>
    <property type="match status" value="1"/>
</dbReference>
<dbReference type="OrthoDB" id="9810080at2"/>
<evidence type="ECO:0000313" key="6">
    <source>
        <dbReference type="EMBL" id="ADN77166.1"/>
    </source>
</evidence>
<dbReference type="Gene3D" id="3.40.30.10">
    <property type="entry name" value="Glutaredoxin"/>
    <property type="match status" value="1"/>
</dbReference>
<dbReference type="SFLD" id="SFLDG00358">
    <property type="entry name" value="Main_(cytGST)"/>
    <property type="match status" value="1"/>
</dbReference>
<dbReference type="PROSITE" id="PS50404">
    <property type="entry name" value="GST_NTER"/>
    <property type="match status" value="1"/>
</dbReference>
<feature type="domain" description="GST C-terminal" evidence="5">
    <location>
        <begin position="86"/>
        <end position="209"/>
    </location>
</feature>
<dbReference type="InterPro" id="IPR036249">
    <property type="entry name" value="Thioredoxin-like_sf"/>
</dbReference>
<dbReference type="InterPro" id="IPR036282">
    <property type="entry name" value="Glutathione-S-Trfase_C_sf"/>
</dbReference>
<dbReference type="EMBL" id="CP002209">
    <property type="protein sequence ID" value="ADN77166.1"/>
    <property type="molecule type" value="Genomic_DNA"/>
</dbReference>
<evidence type="ECO:0000256" key="1">
    <source>
        <dbReference type="ARBA" id="ARBA00007409"/>
    </source>
</evidence>